<name>A0A2W7QE11_9RHOB</name>
<keyword evidence="3" id="KW-0547">Nucleotide-binding</keyword>
<comment type="similarity">
    <text evidence="1">Belongs to the carbohydrate kinase PfkB family.</text>
</comment>
<proteinExistence type="inferred from homology"/>
<dbReference type="GO" id="GO:0016301">
    <property type="term" value="F:kinase activity"/>
    <property type="evidence" value="ECO:0007669"/>
    <property type="project" value="UniProtKB-KW"/>
</dbReference>
<keyword evidence="5" id="KW-0067">ATP-binding</keyword>
<comment type="caution">
    <text evidence="7">The sequence shown here is derived from an EMBL/GenBank/DDBJ whole genome shotgun (WGS) entry which is preliminary data.</text>
</comment>
<evidence type="ECO:0000256" key="2">
    <source>
        <dbReference type="ARBA" id="ARBA00022679"/>
    </source>
</evidence>
<dbReference type="CDD" id="cd01167">
    <property type="entry name" value="bac_FRK"/>
    <property type="match status" value="1"/>
</dbReference>
<evidence type="ECO:0000256" key="3">
    <source>
        <dbReference type="ARBA" id="ARBA00022741"/>
    </source>
</evidence>
<dbReference type="PANTHER" id="PTHR43085">
    <property type="entry name" value="HEXOKINASE FAMILY MEMBER"/>
    <property type="match status" value="1"/>
</dbReference>
<dbReference type="SUPFAM" id="SSF53613">
    <property type="entry name" value="Ribokinase-like"/>
    <property type="match status" value="1"/>
</dbReference>
<dbReference type="Gene3D" id="3.40.1190.20">
    <property type="match status" value="1"/>
</dbReference>
<accession>A0A2W7QE11</accession>
<dbReference type="Proteomes" id="UP000249364">
    <property type="component" value="Unassembled WGS sequence"/>
</dbReference>
<evidence type="ECO:0000256" key="5">
    <source>
        <dbReference type="ARBA" id="ARBA00022840"/>
    </source>
</evidence>
<dbReference type="AlphaFoldDB" id="A0A2W7QE11"/>
<dbReference type="Pfam" id="PF00294">
    <property type="entry name" value="PfkB"/>
    <property type="match status" value="1"/>
</dbReference>
<evidence type="ECO:0000313" key="8">
    <source>
        <dbReference type="Proteomes" id="UP000249364"/>
    </source>
</evidence>
<dbReference type="EMBL" id="QKZQ01000014">
    <property type="protein sequence ID" value="PZX39429.1"/>
    <property type="molecule type" value="Genomic_DNA"/>
</dbReference>
<dbReference type="InterPro" id="IPR029056">
    <property type="entry name" value="Ribokinase-like"/>
</dbReference>
<dbReference type="RefSeq" id="WP_071469291.1">
    <property type="nucleotide sequence ID" value="NZ_MEHT01000011.1"/>
</dbReference>
<sequence>MIICGGENLVDMIEMQTGDGSRAFRAVPGGSPYNCTRALGRLGLEVGYLTPISSDRFGDDLLSGLTDDQVRHLGQRPDAPTSLAVVTVADGQPDYRFYRTGTAERMVSAQSLRDSLPESATAFHIGSLALCEGADAQAWADLFMDCAGRGLFTSLDPNIRPLLAEQDAPAYRARLDRLAASATLLRLSDEDLAWWSPDQPLSDAVAQLAARAPDTLVVLTQGAGPVICHWPGGRIELPLTPVTHLVDTVGAGDTLMAALLAGLHRHGLMGTKQIATLSPDMLGKIVQDASKAAAITCTRTGCNPPYAHEIWPS</sequence>
<dbReference type="PANTHER" id="PTHR43085:SF1">
    <property type="entry name" value="PSEUDOURIDINE KINASE-RELATED"/>
    <property type="match status" value="1"/>
</dbReference>
<dbReference type="InterPro" id="IPR002173">
    <property type="entry name" value="Carboh/pur_kinase_PfkB_CS"/>
</dbReference>
<reference evidence="7 8" key="1">
    <citation type="submission" date="2018-06" db="EMBL/GenBank/DDBJ databases">
        <title>Genomic Encyclopedia of Archaeal and Bacterial Type Strains, Phase II (KMG-II): from individual species to whole genera.</title>
        <authorList>
            <person name="Goeker M."/>
        </authorList>
    </citation>
    <scope>NUCLEOTIDE SEQUENCE [LARGE SCALE GENOMIC DNA]</scope>
    <source>
        <strain evidence="7 8">DSM 13087</strain>
    </source>
</reference>
<dbReference type="GO" id="GO:0005524">
    <property type="term" value="F:ATP binding"/>
    <property type="evidence" value="ECO:0007669"/>
    <property type="project" value="UniProtKB-KW"/>
</dbReference>
<evidence type="ECO:0000256" key="4">
    <source>
        <dbReference type="ARBA" id="ARBA00022777"/>
    </source>
</evidence>
<feature type="domain" description="Carbohydrate kinase PfkB" evidence="6">
    <location>
        <begin position="6"/>
        <end position="305"/>
    </location>
</feature>
<keyword evidence="8" id="KW-1185">Reference proteome</keyword>
<dbReference type="InterPro" id="IPR011611">
    <property type="entry name" value="PfkB_dom"/>
</dbReference>
<evidence type="ECO:0000259" key="6">
    <source>
        <dbReference type="Pfam" id="PF00294"/>
    </source>
</evidence>
<evidence type="ECO:0000313" key="7">
    <source>
        <dbReference type="EMBL" id="PZX39429.1"/>
    </source>
</evidence>
<organism evidence="7 8">
    <name type="scientific">Roseinatronobacter thiooxidans</name>
    <dbReference type="NCBI Taxonomy" id="121821"/>
    <lineage>
        <taxon>Bacteria</taxon>
        <taxon>Pseudomonadati</taxon>
        <taxon>Pseudomonadota</taxon>
        <taxon>Alphaproteobacteria</taxon>
        <taxon>Rhodobacterales</taxon>
        <taxon>Paracoccaceae</taxon>
        <taxon>Roseinatronobacter</taxon>
    </lineage>
</organism>
<dbReference type="InterPro" id="IPR050306">
    <property type="entry name" value="PfkB_Carbo_kinase"/>
</dbReference>
<dbReference type="STRING" id="121821.GCA_001870675_00436"/>
<gene>
    <name evidence="7" type="ORF">LY56_02808</name>
</gene>
<keyword evidence="2" id="KW-0808">Transferase</keyword>
<evidence type="ECO:0000256" key="1">
    <source>
        <dbReference type="ARBA" id="ARBA00010688"/>
    </source>
</evidence>
<keyword evidence="4 7" id="KW-0418">Kinase</keyword>
<protein>
    <submittedName>
        <fullName evidence="7">Fructokinase</fullName>
    </submittedName>
</protein>
<dbReference type="PROSITE" id="PS00584">
    <property type="entry name" value="PFKB_KINASES_2"/>
    <property type="match status" value="1"/>
</dbReference>